<gene>
    <name evidence="4" type="ORF">SLU01_20020</name>
</gene>
<keyword evidence="5" id="KW-1185">Reference proteome</keyword>
<organism evidence="4 5">
    <name type="scientific">Sporosarcina luteola</name>
    <dbReference type="NCBI Taxonomy" id="582850"/>
    <lineage>
        <taxon>Bacteria</taxon>
        <taxon>Bacillati</taxon>
        <taxon>Bacillota</taxon>
        <taxon>Bacilli</taxon>
        <taxon>Bacillales</taxon>
        <taxon>Caryophanaceae</taxon>
        <taxon>Sporosarcina</taxon>
    </lineage>
</organism>
<dbReference type="SUPFAM" id="SSF56176">
    <property type="entry name" value="FAD-binding/transporter-associated domain-like"/>
    <property type="match status" value="1"/>
</dbReference>
<feature type="domain" description="FAD-binding PCMH-type" evidence="3">
    <location>
        <begin position="15"/>
        <end position="185"/>
    </location>
</feature>
<accession>A0A511Z8C9</accession>
<dbReference type="AlphaFoldDB" id="A0A511Z8C9"/>
<protein>
    <submittedName>
        <fullName evidence="4">FAD-binding oxidoreductase</fullName>
    </submittedName>
</protein>
<dbReference type="GO" id="GO:0071949">
    <property type="term" value="F:FAD binding"/>
    <property type="evidence" value="ECO:0007669"/>
    <property type="project" value="InterPro"/>
</dbReference>
<dbReference type="PROSITE" id="PS51387">
    <property type="entry name" value="FAD_PCMH"/>
    <property type="match status" value="1"/>
</dbReference>
<dbReference type="EMBL" id="BJYL01000025">
    <property type="protein sequence ID" value="GEN83690.1"/>
    <property type="molecule type" value="Genomic_DNA"/>
</dbReference>
<name>A0A511Z8C9_9BACL</name>
<dbReference type="Pfam" id="PF01565">
    <property type="entry name" value="FAD_binding_4"/>
    <property type="match status" value="1"/>
</dbReference>
<evidence type="ECO:0000313" key="5">
    <source>
        <dbReference type="Proteomes" id="UP000321901"/>
    </source>
</evidence>
<dbReference type="Gene3D" id="3.30.70.2520">
    <property type="match status" value="1"/>
</dbReference>
<dbReference type="GO" id="GO:0003885">
    <property type="term" value="F:D-arabinono-1,4-lactone oxidase activity"/>
    <property type="evidence" value="ECO:0007669"/>
    <property type="project" value="InterPro"/>
</dbReference>
<dbReference type="InterPro" id="IPR010031">
    <property type="entry name" value="FAD_lactone_oxidase-like"/>
</dbReference>
<evidence type="ECO:0000256" key="2">
    <source>
        <dbReference type="ARBA" id="ARBA00023002"/>
    </source>
</evidence>
<dbReference type="Gene3D" id="3.30.43.10">
    <property type="entry name" value="Uridine Diphospho-n-acetylenolpyruvylglucosamine Reductase, domain 2"/>
    <property type="match status" value="1"/>
</dbReference>
<dbReference type="InterPro" id="IPR036318">
    <property type="entry name" value="FAD-bd_PCMH-like_sf"/>
</dbReference>
<evidence type="ECO:0000256" key="1">
    <source>
        <dbReference type="ARBA" id="ARBA00022630"/>
    </source>
</evidence>
<dbReference type="PANTHER" id="PTHR43762">
    <property type="entry name" value="L-GULONOLACTONE OXIDASE"/>
    <property type="match status" value="1"/>
</dbReference>
<dbReference type="Proteomes" id="UP000321901">
    <property type="component" value="Unassembled WGS sequence"/>
</dbReference>
<evidence type="ECO:0000259" key="3">
    <source>
        <dbReference type="PROSITE" id="PS51387"/>
    </source>
</evidence>
<dbReference type="NCBIfam" id="TIGR01679">
    <property type="entry name" value="bact_FAD_ox"/>
    <property type="match status" value="1"/>
</dbReference>
<dbReference type="InterPro" id="IPR016166">
    <property type="entry name" value="FAD-bd_PCMH"/>
</dbReference>
<dbReference type="PIRSF" id="PIRSF000136">
    <property type="entry name" value="LGO_GLO"/>
    <property type="match status" value="1"/>
</dbReference>
<comment type="caution">
    <text evidence="4">The sequence shown here is derived from an EMBL/GenBank/DDBJ whole genome shotgun (WGS) entry which is preliminary data.</text>
</comment>
<sequence>MKEVMSEKWMNWSRNIVATPEYFHYPESISEIQQIVDSCRIRGKTLRVVGAGHSFSPVAKPDDEALSLDRIQGLLSIDRTASEATFWAGTYLYKAAPLLASVGMALENMGDIQEQTIAGAISTGTHGTGKAFGSLSSQVVAWTWIDGTGTVRHHRRDDDDLSKAISLSLGMLGVLIKVTIRTVPLYSLAVTNERRGFQDAMTEWDLNISKHRHLEWFYFPGVDTVQVKKMDQVSLVKKSFSSKSIDLFKNGMIETVGFKAISELVRLRPRFSRIMTKFAATNIPTGVSEGYYHEIFPSPRLVKFTECEYAIPLESFEACMQEMHEFLKAHPFYVHFPIECRVTAGEDAFLSPTQGKESAFLAFHMYKGMDNRPYFKWVQSIMKKYGGRPHFGKMNNLNAKEMESLYPNLDRFNEIRQENDPENVFYTRYFRNLIG</sequence>
<dbReference type="InterPro" id="IPR006094">
    <property type="entry name" value="Oxid_FAD_bind_N"/>
</dbReference>
<dbReference type="InterPro" id="IPR016167">
    <property type="entry name" value="FAD-bd_PCMH_sub1"/>
</dbReference>
<dbReference type="RefSeq" id="WP_246110951.1">
    <property type="nucleotide sequence ID" value="NZ_BJYL01000025.1"/>
</dbReference>
<dbReference type="InterPro" id="IPR007173">
    <property type="entry name" value="ALO_C"/>
</dbReference>
<dbReference type="Pfam" id="PF04030">
    <property type="entry name" value="ALO"/>
    <property type="match status" value="1"/>
</dbReference>
<dbReference type="InterPro" id="IPR016169">
    <property type="entry name" value="FAD-bd_PCMH_sub2"/>
</dbReference>
<evidence type="ECO:0000313" key="4">
    <source>
        <dbReference type="EMBL" id="GEN83690.1"/>
    </source>
</evidence>
<dbReference type="Gene3D" id="3.30.465.10">
    <property type="match status" value="1"/>
</dbReference>
<reference evidence="4 5" key="1">
    <citation type="submission" date="2019-07" db="EMBL/GenBank/DDBJ databases">
        <title>Whole genome shotgun sequence of Sporosarcina luteola NBRC 105378.</title>
        <authorList>
            <person name="Hosoyama A."/>
            <person name="Uohara A."/>
            <person name="Ohji S."/>
            <person name="Ichikawa N."/>
        </authorList>
    </citation>
    <scope>NUCLEOTIDE SEQUENCE [LARGE SCALE GENOMIC DNA]</scope>
    <source>
        <strain evidence="4 5">NBRC 105378</strain>
    </source>
</reference>
<dbReference type="GO" id="GO:0016020">
    <property type="term" value="C:membrane"/>
    <property type="evidence" value="ECO:0007669"/>
    <property type="project" value="InterPro"/>
</dbReference>
<dbReference type="PANTHER" id="PTHR43762:SF1">
    <property type="entry name" value="D-ARABINONO-1,4-LACTONE OXIDASE"/>
    <property type="match status" value="1"/>
</dbReference>
<keyword evidence="1" id="KW-0285">Flavoprotein</keyword>
<keyword evidence="2" id="KW-0560">Oxidoreductase</keyword>
<proteinExistence type="predicted"/>